<evidence type="ECO:0000256" key="15">
    <source>
        <dbReference type="SAM" id="MobiDB-lite"/>
    </source>
</evidence>
<keyword evidence="18" id="KW-1185">Reference proteome</keyword>
<evidence type="ECO:0000313" key="17">
    <source>
        <dbReference type="EMBL" id="TFY74766.1"/>
    </source>
</evidence>
<dbReference type="InterPro" id="IPR001584">
    <property type="entry name" value="Integrase_cat-core"/>
</dbReference>
<dbReference type="OrthoDB" id="2640446at2759"/>
<reference evidence="17 18" key="1">
    <citation type="submission" date="2019-02" db="EMBL/GenBank/DDBJ databases">
        <title>Genome sequencing of the rare red list fungi Hericium alpestre (H. flagellum).</title>
        <authorList>
            <person name="Buettner E."/>
            <person name="Kellner H."/>
        </authorList>
    </citation>
    <scope>NUCLEOTIDE SEQUENCE [LARGE SCALE GENOMIC DNA]</scope>
    <source>
        <strain evidence="17 18">DSM 108284</strain>
    </source>
</reference>
<dbReference type="Proteomes" id="UP000298061">
    <property type="component" value="Unassembled WGS sequence"/>
</dbReference>
<dbReference type="PANTHER" id="PTHR42648">
    <property type="entry name" value="TRANSPOSASE, PUTATIVE-RELATED"/>
    <property type="match status" value="1"/>
</dbReference>
<feature type="domain" description="Integrase catalytic" evidence="16">
    <location>
        <begin position="1"/>
        <end position="140"/>
    </location>
</feature>
<evidence type="ECO:0000313" key="18">
    <source>
        <dbReference type="Proteomes" id="UP000298061"/>
    </source>
</evidence>
<dbReference type="GO" id="GO:0003723">
    <property type="term" value="F:RNA binding"/>
    <property type="evidence" value="ECO:0007669"/>
    <property type="project" value="UniProtKB-KW"/>
</dbReference>
<protein>
    <recommendedName>
        <fullName evidence="16">Integrase catalytic domain-containing protein</fullName>
    </recommendedName>
</protein>
<dbReference type="STRING" id="135208.A0A4Y9ZIZ0"/>
<evidence type="ECO:0000256" key="5">
    <source>
        <dbReference type="ARBA" id="ARBA00022759"/>
    </source>
</evidence>
<organism evidence="17 18">
    <name type="scientific">Hericium alpestre</name>
    <dbReference type="NCBI Taxonomy" id="135208"/>
    <lineage>
        <taxon>Eukaryota</taxon>
        <taxon>Fungi</taxon>
        <taxon>Dikarya</taxon>
        <taxon>Basidiomycota</taxon>
        <taxon>Agaricomycotina</taxon>
        <taxon>Agaricomycetes</taxon>
        <taxon>Russulales</taxon>
        <taxon>Hericiaceae</taxon>
        <taxon>Hericium</taxon>
    </lineage>
</organism>
<keyword evidence="6" id="KW-0378">Hydrolase</keyword>
<name>A0A4Y9ZIZ0_9AGAM</name>
<dbReference type="GO" id="GO:0046872">
    <property type="term" value="F:metal ion binding"/>
    <property type="evidence" value="ECO:0007669"/>
    <property type="project" value="UniProtKB-KW"/>
</dbReference>
<comment type="catalytic activity">
    <reaction evidence="13">
        <text>DNA(n) + a 2'-deoxyribonucleoside 5'-triphosphate = DNA(n+1) + diphosphate</text>
        <dbReference type="Rhea" id="RHEA:22508"/>
        <dbReference type="Rhea" id="RHEA-COMP:17339"/>
        <dbReference type="Rhea" id="RHEA-COMP:17340"/>
        <dbReference type="ChEBI" id="CHEBI:33019"/>
        <dbReference type="ChEBI" id="CHEBI:61560"/>
        <dbReference type="ChEBI" id="CHEBI:173112"/>
        <dbReference type="EC" id="2.7.7.49"/>
    </reaction>
</comment>
<gene>
    <name evidence="17" type="ORF">EWM64_g9246</name>
</gene>
<evidence type="ECO:0000256" key="8">
    <source>
        <dbReference type="ARBA" id="ARBA00022884"/>
    </source>
</evidence>
<evidence type="ECO:0000256" key="9">
    <source>
        <dbReference type="ARBA" id="ARBA00022908"/>
    </source>
</evidence>
<proteinExistence type="predicted"/>
<evidence type="ECO:0000256" key="7">
    <source>
        <dbReference type="ARBA" id="ARBA00022842"/>
    </source>
</evidence>
<evidence type="ECO:0000256" key="2">
    <source>
        <dbReference type="ARBA" id="ARBA00022695"/>
    </source>
</evidence>
<evidence type="ECO:0000256" key="6">
    <source>
        <dbReference type="ARBA" id="ARBA00022801"/>
    </source>
</evidence>
<keyword evidence="1" id="KW-0815">Transposition</keyword>
<dbReference type="GO" id="GO:0016787">
    <property type="term" value="F:hydrolase activity"/>
    <property type="evidence" value="ECO:0007669"/>
    <property type="project" value="UniProtKB-KW"/>
</dbReference>
<keyword evidence="11" id="KW-0239">DNA-directed DNA polymerase</keyword>
<keyword evidence="7" id="KW-0460">Magnesium</keyword>
<dbReference type="GO" id="GO:0006310">
    <property type="term" value="P:DNA recombination"/>
    <property type="evidence" value="ECO:0007669"/>
    <property type="project" value="UniProtKB-KW"/>
</dbReference>
<evidence type="ECO:0000256" key="1">
    <source>
        <dbReference type="ARBA" id="ARBA00022578"/>
    </source>
</evidence>
<comment type="catalytic activity">
    <reaction evidence="14">
        <text>DNA(n) + a 2'-deoxyribonucleoside 5'-triphosphate = DNA(n+1) + diphosphate</text>
        <dbReference type="Rhea" id="RHEA:22508"/>
        <dbReference type="Rhea" id="RHEA-COMP:17339"/>
        <dbReference type="Rhea" id="RHEA-COMP:17340"/>
        <dbReference type="ChEBI" id="CHEBI:33019"/>
        <dbReference type="ChEBI" id="CHEBI:61560"/>
        <dbReference type="ChEBI" id="CHEBI:173112"/>
        <dbReference type="EC" id="2.7.7.7"/>
    </reaction>
</comment>
<keyword evidence="5" id="KW-0255">Endonuclease</keyword>
<dbReference type="Pfam" id="PF25597">
    <property type="entry name" value="SH3_retrovirus"/>
    <property type="match status" value="1"/>
</dbReference>
<dbReference type="GO" id="GO:0004519">
    <property type="term" value="F:endonuclease activity"/>
    <property type="evidence" value="ECO:0007669"/>
    <property type="project" value="UniProtKB-KW"/>
</dbReference>
<dbReference type="InterPro" id="IPR012337">
    <property type="entry name" value="RNaseH-like_sf"/>
</dbReference>
<dbReference type="GO" id="GO:0015074">
    <property type="term" value="P:DNA integration"/>
    <property type="evidence" value="ECO:0007669"/>
    <property type="project" value="UniProtKB-KW"/>
</dbReference>
<evidence type="ECO:0000256" key="14">
    <source>
        <dbReference type="ARBA" id="ARBA00049244"/>
    </source>
</evidence>
<dbReference type="AlphaFoldDB" id="A0A4Y9ZIZ0"/>
<keyword evidence="12" id="KW-0233">DNA recombination</keyword>
<keyword evidence="4" id="KW-0479">Metal-binding</keyword>
<accession>A0A4Y9ZIZ0</accession>
<dbReference type="GO" id="GO:0003887">
    <property type="term" value="F:DNA-directed DNA polymerase activity"/>
    <property type="evidence" value="ECO:0007669"/>
    <property type="project" value="UniProtKB-KW"/>
</dbReference>
<dbReference type="InterPro" id="IPR039537">
    <property type="entry name" value="Retrotran_Ty1/copia-like"/>
</dbReference>
<evidence type="ECO:0000256" key="11">
    <source>
        <dbReference type="ARBA" id="ARBA00022932"/>
    </source>
</evidence>
<evidence type="ECO:0000256" key="13">
    <source>
        <dbReference type="ARBA" id="ARBA00048173"/>
    </source>
</evidence>
<sequence>MTLLDNVTYEVIVTFFKHKSEALQKYKDYMKFIKVQHGVKVIKTFRSDRRGEYTSAEFQCFLAEQGTHHELTVHDSSVQNGAAERFFCMSIMRALAMLIRSGLPTYLWTYAMHHAVWLWNCTGSRITSDTTPYECITGEKPDLMDLREWYCKVWVRMENCRKLELRTDEGHFIGYSTESKGLIIYWPQRRTTTVKRNVIWDTSMLEPANDELPPNWLIDLISGSTEDEKVPLDIDNAVPSQGPTPADLAYDGTLPIDPAPAVEPNDTMHPAPAAPPAQDADASVLTVPLVPPVTPPHMHSMPVAPPDAPRARWNLQPSRYTSEKLASGT</sequence>
<comment type="caution">
    <text evidence="17">The sequence shown here is derived from an EMBL/GenBank/DDBJ whole genome shotgun (WGS) entry which is preliminary data.</text>
</comment>
<dbReference type="EMBL" id="SFCI01001886">
    <property type="protein sequence ID" value="TFY74766.1"/>
    <property type="molecule type" value="Genomic_DNA"/>
</dbReference>
<dbReference type="GO" id="GO:0005634">
    <property type="term" value="C:nucleus"/>
    <property type="evidence" value="ECO:0007669"/>
    <property type="project" value="UniProtKB-ARBA"/>
</dbReference>
<evidence type="ECO:0000256" key="3">
    <source>
        <dbReference type="ARBA" id="ARBA00022722"/>
    </source>
</evidence>
<keyword evidence="9" id="KW-0229">DNA integration</keyword>
<keyword evidence="10" id="KW-0695">RNA-directed DNA polymerase</keyword>
<evidence type="ECO:0000256" key="12">
    <source>
        <dbReference type="ARBA" id="ARBA00023172"/>
    </source>
</evidence>
<keyword evidence="11" id="KW-0808">Transferase</keyword>
<dbReference type="PROSITE" id="PS50994">
    <property type="entry name" value="INTEGRASE"/>
    <property type="match status" value="1"/>
</dbReference>
<feature type="region of interest" description="Disordered" evidence="15">
    <location>
        <begin position="296"/>
        <end position="329"/>
    </location>
</feature>
<dbReference type="InterPro" id="IPR036397">
    <property type="entry name" value="RNaseH_sf"/>
</dbReference>
<dbReference type="InterPro" id="IPR057670">
    <property type="entry name" value="SH3_retrovirus"/>
</dbReference>
<dbReference type="PANTHER" id="PTHR42648:SF11">
    <property type="entry name" value="TRANSPOSON TY4-P GAG-POL POLYPROTEIN"/>
    <property type="match status" value="1"/>
</dbReference>
<dbReference type="SUPFAM" id="SSF53098">
    <property type="entry name" value="Ribonuclease H-like"/>
    <property type="match status" value="1"/>
</dbReference>
<keyword evidence="8" id="KW-0694">RNA-binding</keyword>
<keyword evidence="3" id="KW-0540">Nuclease</keyword>
<keyword evidence="2" id="KW-0548">Nucleotidyltransferase</keyword>
<evidence type="ECO:0000256" key="4">
    <source>
        <dbReference type="ARBA" id="ARBA00022723"/>
    </source>
</evidence>
<evidence type="ECO:0000256" key="10">
    <source>
        <dbReference type="ARBA" id="ARBA00022918"/>
    </source>
</evidence>
<dbReference type="Gene3D" id="3.30.420.10">
    <property type="entry name" value="Ribonuclease H-like superfamily/Ribonuclease H"/>
    <property type="match status" value="1"/>
</dbReference>
<dbReference type="GO" id="GO:0003964">
    <property type="term" value="F:RNA-directed DNA polymerase activity"/>
    <property type="evidence" value="ECO:0007669"/>
    <property type="project" value="UniProtKB-KW"/>
</dbReference>
<dbReference type="GO" id="GO:0032196">
    <property type="term" value="P:transposition"/>
    <property type="evidence" value="ECO:0007669"/>
    <property type="project" value="UniProtKB-KW"/>
</dbReference>
<evidence type="ECO:0000259" key="16">
    <source>
        <dbReference type="PROSITE" id="PS50994"/>
    </source>
</evidence>
<feature type="region of interest" description="Disordered" evidence="15">
    <location>
        <begin position="252"/>
        <end position="281"/>
    </location>
</feature>